<reference evidence="4" key="1">
    <citation type="submission" date="2021-02" db="EMBL/GenBank/DDBJ databases">
        <title>Thiocyanate and organic carbon inputs drive convergent selection for specific autotrophic Afipia and Thiobacillus strains within complex microbiomes.</title>
        <authorList>
            <person name="Huddy R.J."/>
            <person name="Sachdeva R."/>
            <person name="Kadzinga F."/>
            <person name="Kantor R.S."/>
            <person name="Harrison S.T.L."/>
            <person name="Banfield J.F."/>
        </authorList>
    </citation>
    <scope>NUCLEOTIDE SEQUENCE</scope>
    <source>
        <strain evidence="4">SCN18_13_7_16_R3_B_64_19</strain>
    </source>
</reference>
<dbReference type="Gene3D" id="3.40.630.30">
    <property type="match status" value="1"/>
</dbReference>
<protein>
    <submittedName>
        <fullName evidence="4">GNAT family N-acetyltransferase</fullName>
    </submittedName>
</protein>
<organism evidence="4 5">
    <name type="scientific">Thiomonas arsenitoxydans (strain DSM 22701 / CIP 110005 / 3As)</name>
    <dbReference type="NCBI Taxonomy" id="426114"/>
    <lineage>
        <taxon>Bacteria</taxon>
        <taxon>Pseudomonadati</taxon>
        <taxon>Pseudomonadota</taxon>
        <taxon>Betaproteobacteria</taxon>
        <taxon>Burkholderiales</taxon>
        <taxon>Thiomonas</taxon>
    </lineage>
</organism>
<evidence type="ECO:0000313" key="4">
    <source>
        <dbReference type="EMBL" id="MBN8745391.1"/>
    </source>
</evidence>
<accession>A0A8I1MXD0</accession>
<dbReference type="InterPro" id="IPR000182">
    <property type="entry name" value="GNAT_dom"/>
</dbReference>
<dbReference type="Pfam" id="PF00583">
    <property type="entry name" value="Acetyltransf_1"/>
    <property type="match status" value="1"/>
</dbReference>
<dbReference type="AlphaFoldDB" id="A0A8I1MXD0"/>
<dbReference type="CDD" id="cd04301">
    <property type="entry name" value="NAT_SF"/>
    <property type="match status" value="1"/>
</dbReference>
<evidence type="ECO:0000313" key="5">
    <source>
        <dbReference type="Proteomes" id="UP000664800"/>
    </source>
</evidence>
<name>A0A8I1MXD0_THIA3</name>
<dbReference type="InterPro" id="IPR016181">
    <property type="entry name" value="Acyl_CoA_acyltransferase"/>
</dbReference>
<keyword evidence="2" id="KW-0012">Acyltransferase</keyword>
<gene>
    <name evidence="4" type="ORF">J0I24_13980</name>
</gene>
<evidence type="ECO:0000256" key="1">
    <source>
        <dbReference type="ARBA" id="ARBA00022679"/>
    </source>
</evidence>
<dbReference type="RefSeq" id="WP_276732139.1">
    <property type="nucleotide sequence ID" value="NZ_JAFKMR010000029.1"/>
</dbReference>
<evidence type="ECO:0000259" key="3">
    <source>
        <dbReference type="PROSITE" id="PS51186"/>
    </source>
</evidence>
<keyword evidence="1 4" id="KW-0808">Transferase</keyword>
<dbReference type="InterPro" id="IPR050832">
    <property type="entry name" value="Bact_Acetyltransf"/>
</dbReference>
<dbReference type="EMBL" id="JAFKMR010000029">
    <property type="protein sequence ID" value="MBN8745391.1"/>
    <property type="molecule type" value="Genomic_DNA"/>
</dbReference>
<dbReference type="PANTHER" id="PTHR43877">
    <property type="entry name" value="AMINOALKYLPHOSPHONATE N-ACETYLTRANSFERASE-RELATED-RELATED"/>
    <property type="match status" value="1"/>
</dbReference>
<proteinExistence type="predicted"/>
<dbReference type="Proteomes" id="UP000664800">
    <property type="component" value="Unassembled WGS sequence"/>
</dbReference>
<dbReference type="SUPFAM" id="SSF55729">
    <property type="entry name" value="Acyl-CoA N-acyltransferases (Nat)"/>
    <property type="match status" value="1"/>
</dbReference>
<evidence type="ECO:0000256" key="2">
    <source>
        <dbReference type="ARBA" id="ARBA00023315"/>
    </source>
</evidence>
<dbReference type="PROSITE" id="PS51186">
    <property type="entry name" value="GNAT"/>
    <property type="match status" value="1"/>
</dbReference>
<feature type="domain" description="N-acetyltransferase" evidence="3">
    <location>
        <begin position="1"/>
        <end position="142"/>
    </location>
</feature>
<comment type="caution">
    <text evidence="4">The sequence shown here is derived from an EMBL/GenBank/DDBJ whole genome shotgun (WGS) entry which is preliminary data.</text>
</comment>
<sequence length="142" mass="15745">MIRKSQLGDAEALAALSGQLGYPATAVLMRERLALILPSADHAVFVAEVQGRVVAWTHMLKVLHLESGLCAEIAGLVVDEAHRSEGLGAELVRRAIDWTRSQGLAVLQVRSRAERLRTHQFYLRLGFAQTKVQHLFELRVPD</sequence>
<dbReference type="GO" id="GO:0016747">
    <property type="term" value="F:acyltransferase activity, transferring groups other than amino-acyl groups"/>
    <property type="evidence" value="ECO:0007669"/>
    <property type="project" value="InterPro"/>
</dbReference>